<feature type="transmembrane region" description="Helical" evidence="13">
    <location>
        <begin position="126"/>
        <end position="150"/>
    </location>
</feature>
<comment type="cofactor">
    <cofactor evidence="1">
        <name>Zn(2+)</name>
        <dbReference type="ChEBI" id="CHEBI:29105"/>
    </cofactor>
</comment>
<evidence type="ECO:0000256" key="13">
    <source>
        <dbReference type="SAM" id="Phobius"/>
    </source>
</evidence>
<feature type="transmembrane region" description="Helical" evidence="13">
    <location>
        <begin position="93"/>
        <end position="114"/>
    </location>
</feature>
<dbReference type="EMBL" id="JAFBBK010000001">
    <property type="protein sequence ID" value="MBM7413995.1"/>
    <property type="molecule type" value="Genomic_DNA"/>
</dbReference>
<evidence type="ECO:0000256" key="6">
    <source>
        <dbReference type="ARBA" id="ARBA00022692"/>
    </source>
</evidence>
<evidence type="ECO:0000256" key="3">
    <source>
        <dbReference type="ARBA" id="ARBA00007931"/>
    </source>
</evidence>
<reference evidence="14 15" key="1">
    <citation type="submission" date="2021-01" db="EMBL/GenBank/DDBJ databases">
        <title>Genomics of switchgrass bacterial isolates.</title>
        <authorList>
            <person name="Shade A."/>
        </authorList>
    </citation>
    <scope>NUCLEOTIDE SEQUENCE [LARGE SCALE GENOMIC DNA]</scope>
    <source>
        <strain evidence="14 15">PvP111</strain>
    </source>
</reference>
<dbReference type="PANTHER" id="PTHR35864">
    <property type="entry name" value="ZINC METALLOPROTEASE MJ0611-RELATED"/>
    <property type="match status" value="1"/>
</dbReference>
<comment type="subcellular location">
    <subcellularLocation>
        <location evidence="2">Cell membrane</location>
        <topology evidence="2">Multi-pass membrane protein</topology>
    </subcellularLocation>
</comment>
<keyword evidence="4" id="KW-1003">Cell membrane</keyword>
<feature type="transmembrane region" description="Helical" evidence="13">
    <location>
        <begin position="156"/>
        <end position="179"/>
    </location>
</feature>
<dbReference type="CDD" id="cd06158">
    <property type="entry name" value="S2P-M50_like_1"/>
    <property type="match status" value="1"/>
</dbReference>
<evidence type="ECO:0000256" key="8">
    <source>
        <dbReference type="ARBA" id="ARBA00022801"/>
    </source>
</evidence>
<evidence type="ECO:0000313" key="14">
    <source>
        <dbReference type="EMBL" id="MBM7413995.1"/>
    </source>
</evidence>
<keyword evidence="15" id="KW-1185">Reference proteome</keyword>
<sequence>MSTSTSVRPSPVFLAVVAVAVIGGVLAWNSTRPGDVLSYAGVFVLVIGGWVVSLCLHEFAHAVTAWRFGDHDTAARGYLTLNPLKYTVPGLSIVLPLIFVALGGIGLPGGAVWLNTSGMTRRQRTTVSLAGPFANLVLAVVLLAIIAVWAPGSEHASFWFGMSFLAFLQVVAVVLNLIPMPGLDGFGAIEPYLSPGARRSFAQIGPYGVLIVVALLFVPQVNRVFFDAVYSLYELSGIPAGWAQSGGVLTRFWTQWY</sequence>
<evidence type="ECO:0000256" key="2">
    <source>
        <dbReference type="ARBA" id="ARBA00004651"/>
    </source>
</evidence>
<keyword evidence="7" id="KW-0479">Metal-binding</keyword>
<proteinExistence type="inferred from homology"/>
<comment type="caution">
    <text evidence="14">The sequence shown here is derived from an EMBL/GenBank/DDBJ whole genome shotgun (WGS) entry which is preliminary data.</text>
</comment>
<keyword evidence="5 14" id="KW-0645">Protease</keyword>
<organism evidence="14 15">
    <name type="scientific">Rhodococcoides corynebacterioides</name>
    <dbReference type="NCBI Taxonomy" id="53972"/>
    <lineage>
        <taxon>Bacteria</taxon>
        <taxon>Bacillati</taxon>
        <taxon>Actinomycetota</taxon>
        <taxon>Actinomycetes</taxon>
        <taxon>Mycobacteriales</taxon>
        <taxon>Nocardiaceae</taxon>
        <taxon>Rhodococcoides</taxon>
    </lineage>
</organism>
<keyword evidence="8" id="KW-0378">Hydrolase</keyword>
<evidence type="ECO:0000256" key="5">
    <source>
        <dbReference type="ARBA" id="ARBA00022670"/>
    </source>
</evidence>
<dbReference type="InterPro" id="IPR052348">
    <property type="entry name" value="Metallopeptidase_M50B"/>
</dbReference>
<protein>
    <submittedName>
        <fullName evidence="14">Zn-dependent protease</fullName>
    </submittedName>
</protein>
<keyword evidence="6 13" id="KW-0812">Transmembrane</keyword>
<keyword evidence="10 13" id="KW-1133">Transmembrane helix</keyword>
<feature type="transmembrane region" description="Helical" evidence="13">
    <location>
        <begin position="36"/>
        <end position="60"/>
    </location>
</feature>
<dbReference type="GO" id="GO:0008233">
    <property type="term" value="F:peptidase activity"/>
    <property type="evidence" value="ECO:0007669"/>
    <property type="project" value="UniProtKB-KW"/>
</dbReference>
<feature type="transmembrane region" description="Helical" evidence="13">
    <location>
        <begin position="12"/>
        <end position="29"/>
    </location>
</feature>
<evidence type="ECO:0000256" key="11">
    <source>
        <dbReference type="ARBA" id="ARBA00023049"/>
    </source>
</evidence>
<name>A0ABS2KPU0_9NOCA</name>
<dbReference type="Proteomes" id="UP000703038">
    <property type="component" value="Unassembled WGS sequence"/>
</dbReference>
<dbReference type="InterPro" id="IPR044537">
    <property type="entry name" value="Rip2-like"/>
</dbReference>
<evidence type="ECO:0000256" key="4">
    <source>
        <dbReference type="ARBA" id="ARBA00022475"/>
    </source>
</evidence>
<feature type="transmembrane region" description="Helical" evidence="13">
    <location>
        <begin position="200"/>
        <end position="218"/>
    </location>
</feature>
<evidence type="ECO:0000313" key="15">
    <source>
        <dbReference type="Proteomes" id="UP000703038"/>
    </source>
</evidence>
<dbReference type="GO" id="GO:0006508">
    <property type="term" value="P:proteolysis"/>
    <property type="evidence" value="ECO:0007669"/>
    <property type="project" value="UniProtKB-KW"/>
</dbReference>
<evidence type="ECO:0000256" key="9">
    <source>
        <dbReference type="ARBA" id="ARBA00022833"/>
    </source>
</evidence>
<keyword evidence="11" id="KW-0482">Metalloprotease</keyword>
<gene>
    <name evidence="14" type="ORF">JOE42_000728</name>
</gene>
<evidence type="ECO:0000256" key="10">
    <source>
        <dbReference type="ARBA" id="ARBA00022989"/>
    </source>
</evidence>
<dbReference type="RefSeq" id="WP_204866750.1">
    <property type="nucleotide sequence ID" value="NZ_JAFBBK010000001.1"/>
</dbReference>
<keyword evidence="12 13" id="KW-0472">Membrane</keyword>
<keyword evidence="9" id="KW-0862">Zinc</keyword>
<accession>A0ABS2KPU0</accession>
<evidence type="ECO:0000256" key="1">
    <source>
        <dbReference type="ARBA" id="ARBA00001947"/>
    </source>
</evidence>
<evidence type="ECO:0000256" key="7">
    <source>
        <dbReference type="ARBA" id="ARBA00022723"/>
    </source>
</evidence>
<evidence type="ECO:0000256" key="12">
    <source>
        <dbReference type="ARBA" id="ARBA00023136"/>
    </source>
</evidence>
<dbReference type="PANTHER" id="PTHR35864:SF1">
    <property type="entry name" value="ZINC METALLOPROTEASE YWHC-RELATED"/>
    <property type="match status" value="1"/>
</dbReference>
<comment type="similarity">
    <text evidence="3">Belongs to the peptidase M50B family.</text>
</comment>